<organism evidence="2 3">
    <name type="scientific">Vallitalea longa</name>
    <dbReference type="NCBI Taxonomy" id="2936439"/>
    <lineage>
        <taxon>Bacteria</taxon>
        <taxon>Bacillati</taxon>
        <taxon>Bacillota</taxon>
        <taxon>Clostridia</taxon>
        <taxon>Lachnospirales</taxon>
        <taxon>Vallitaleaceae</taxon>
        <taxon>Vallitalea</taxon>
    </lineage>
</organism>
<dbReference type="EMBL" id="BRLB01000008">
    <property type="protein sequence ID" value="GKX30321.1"/>
    <property type="molecule type" value="Genomic_DNA"/>
</dbReference>
<dbReference type="Pfam" id="PF13275">
    <property type="entry name" value="S4_2"/>
    <property type="match status" value="1"/>
</dbReference>
<dbReference type="GO" id="GO:0003723">
    <property type="term" value="F:RNA binding"/>
    <property type="evidence" value="ECO:0007669"/>
    <property type="project" value="UniProtKB-KW"/>
</dbReference>
<gene>
    <name evidence="2" type="ORF">SH1V18_28010</name>
</gene>
<dbReference type="CDD" id="cd00165">
    <property type="entry name" value="S4"/>
    <property type="match status" value="1"/>
</dbReference>
<evidence type="ECO:0000256" key="1">
    <source>
        <dbReference type="PROSITE-ProRule" id="PRU00182"/>
    </source>
</evidence>
<evidence type="ECO:0000313" key="2">
    <source>
        <dbReference type="EMBL" id="GKX30321.1"/>
    </source>
</evidence>
<dbReference type="InterPro" id="IPR036986">
    <property type="entry name" value="S4_RNA-bd_sf"/>
</dbReference>
<dbReference type="Gene3D" id="3.10.290.10">
    <property type="entry name" value="RNA-binding S4 domain"/>
    <property type="match status" value="1"/>
</dbReference>
<dbReference type="RefSeq" id="WP_281816407.1">
    <property type="nucleotide sequence ID" value="NZ_BRLB01000008.1"/>
</dbReference>
<dbReference type="AlphaFoldDB" id="A0A9W5YCU0"/>
<name>A0A9W5YCU0_9FIRM</name>
<keyword evidence="3" id="KW-1185">Reference proteome</keyword>
<comment type="caution">
    <text evidence="2">The sequence shown here is derived from an EMBL/GenBank/DDBJ whole genome shotgun (WGS) entry which is preliminary data.</text>
</comment>
<dbReference type="Proteomes" id="UP001144256">
    <property type="component" value="Unassembled WGS sequence"/>
</dbReference>
<dbReference type="SUPFAM" id="SSF55174">
    <property type="entry name" value="Alpha-L RNA-binding motif"/>
    <property type="match status" value="1"/>
</dbReference>
<dbReference type="PROSITE" id="PS50889">
    <property type="entry name" value="S4"/>
    <property type="match status" value="1"/>
</dbReference>
<reference evidence="2" key="1">
    <citation type="submission" date="2022-06" db="EMBL/GenBank/DDBJ databases">
        <title>Vallitalea longa sp. nov., an anaerobic bacterium isolated from marine sediment.</title>
        <authorList>
            <person name="Hirano S."/>
            <person name="Terahara T."/>
            <person name="Mori K."/>
            <person name="Hamada M."/>
            <person name="Matsumoto R."/>
            <person name="Kobayashi T."/>
        </authorList>
    </citation>
    <scope>NUCLEOTIDE SEQUENCE</scope>
    <source>
        <strain evidence="2">SH18-1</strain>
    </source>
</reference>
<accession>A0A9W5YCU0</accession>
<keyword evidence="1" id="KW-0694">RNA-binding</keyword>
<evidence type="ECO:0000313" key="3">
    <source>
        <dbReference type="Proteomes" id="UP001144256"/>
    </source>
</evidence>
<protein>
    <submittedName>
        <fullName evidence="2">RNA-binding protein</fullName>
    </submittedName>
</protein>
<sequence>MEEIKVNDEYIKLGQLLKLAGAADSGVHAKILILNGEVKVNNEVETRRGKKIHPGDIININGYGEIKII</sequence>
<proteinExistence type="predicted"/>